<evidence type="ECO:0000256" key="1">
    <source>
        <dbReference type="ARBA" id="ARBA00004370"/>
    </source>
</evidence>
<dbReference type="InterPro" id="IPR036138">
    <property type="entry name" value="PBP_dimer_sf"/>
</dbReference>
<feature type="compositionally biased region" description="Low complexity" evidence="4">
    <location>
        <begin position="157"/>
        <end position="175"/>
    </location>
</feature>
<proteinExistence type="inferred from homology"/>
<comment type="similarity">
    <text evidence="2">Belongs to the transpeptidase family.</text>
</comment>
<feature type="domain" description="Penicillin-binding protein dimerisation" evidence="6">
    <location>
        <begin position="241"/>
        <end position="398"/>
    </location>
</feature>
<evidence type="ECO:0000256" key="4">
    <source>
        <dbReference type="SAM" id="MobiDB-lite"/>
    </source>
</evidence>
<feature type="domain" description="Penicillin-binding protein transpeptidase" evidence="5">
    <location>
        <begin position="441"/>
        <end position="741"/>
    </location>
</feature>
<dbReference type="PANTHER" id="PTHR30627">
    <property type="entry name" value="PEPTIDOGLYCAN D,D-TRANSPEPTIDASE"/>
    <property type="match status" value="1"/>
</dbReference>
<dbReference type="InterPro" id="IPR050515">
    <property type="entry name" value="Beta-lactam/transpept"/>
</dbReference>
<dbReference type="Pfam" id="PF00905">
    <property type="entry name" value="Transpeptidase"/>
    <property type="match status" value="1"/>
</dbReference>
<feature type="region of interest" description="Disordered" evidence="4">
    <location>
        <begin position="389"/>
        <end position="412"/>
    </location>
</feature>
<dbReference type="Proteomes" id="UP000602087">
    <property type="component" value="Unassembled WGS sequence"/>
</dbReference>
<keyword evidence="3" id="KW-0472">Membrane</keyword>
<accession>A0A934ICX8</accession>
<name>A0A934ICX8_9MICO</name>
<evidence type="ECO:0000259" key="6">
    <source>
        <dbReference type="Pfam" id="PF03717"/>
    </source>
</evidence>
<protein>
    <submittedName>
        <fullName evidence="7">Penicillin-binding protein 2</fullName>
    </submittedName>
</protein>
<dbReference type="SUPFAM" id="SSF56601">
    <property type="entry name" value="beta-lactamase/transpeptidase-like"/>
    <property type="match status" value="1"/>
</dbReference>
<dbReference type="Gene3D" id="3.90.1310.10">
    <property type="entry name" value="Penicillin-binding protein 2a (Domain 2)"/>
    <property type="match status" value="1"/>
</dbReference>
<evidence type="ECO:0000313" key="8">
    <source>
        <dbReference type="Proteomes" id="UP000602087"/>
    </source>
</evidence>
<evidence type="ECO:0000256" key="2">
    <source>
        <dbReference type="ARBA" id="ARBA00007171"/>
    </source>
</evidence>
<feature type="region of interest" description="Disordered" evidence="4">
    <location>
        <begin position="1"/>
        <end position="193"/>
    </location>
</feature>
<dbReference type="GO" id="GO:0005886">
    <property type="term" value="C:plasma membrane"/>
    <property type="evidence" value="ECO:0007669"/>
    <property type="project" value="TreeGrafter"/>
</dbReference>
<feature type="compositionally biased region" description="Low complexity" evidence="4">
    <location>
        <begin position="87"/>
        <end position="111"/>
    </location>
</feature>
<feature type="compositionally biased region" description="Low complexity" evidence="4">
    <location>
        <begin position="129"/>
        <end position="143"/>
    </location>
</feature>
<keyword evidence="8" id="KW-1185">Reference proteome</keyword>
<evidence type="ECO:0000259" key="5">
    <source>
        <dbReference type="Pfam" id="PF00905"/>
    </source>
</evidence>
<dbReference type="Gene3D" id="3.40.710.10">
    <property type="entry name" value="DD-peptidase/beta-lactamase superfamily"/>
    <property type="match status" value="1"/>
</dbReference>
<dbReference type="PANTHER" id="PTHR30627:SF1">
    <property type="entry name" value="PEPTIDOGLYCAN D,D-TRANSPEPTIDASE FTSI"/>
    <property type="match status" value="1"/>
</dbReference>
<comment type="caution">
    <text evidence="7">The sequence shown here is derived from an EMBL/GenBank/DDBJ whole genome shotgun (WGS) entry which is preliminary data.</text>
</comment>
<dbReference type="EMBL" id="JAEINH010000008">
    <property type="protein sequence ID" value="MBI9115470.1"/>
    <property type="molecule type" value="Genomic_DNA"/>
</dbReference>
<sequence>MTARPPRDGAPSDGASGRGRSPRSGRSPRPGRPTGTDGGRGSTGRTADTGRGERPRSSGSAAKSPAPRSGATARGGDPSRRAPRAKGSTSAAGSTGATGQRQTRGAARQTAPEPARNPRSRAGADRPRTSASTSSTRQGSARSPRPATDRAVVRRGAPSAPARTRLRTPRTVDGTPRGRRRPTRPRRTAALPDSSRRMQVLSVIALLVLTLFSGRLVYVQGFEAEALAADARTMRTDTVEIPAVRGEIVDVNGEVLATSVTRHHIIADPVAIATWKHSVDGTVLGGPTEAARLLAPVLGIPEAELAAMMDGERRYKRLKLDVPPETWDAVRALNIGGISAETFLKRTYPAGTTGGNLVGFVGNEGSGQAGLEASLDDLLAGSAGSTTYERGKKGHVIPSGEQSTVPAVPGSDVQVTTDTDLQWMAEARLAEQLEATGGTGGFVVVLDTRTQAVLALADSGSIDPNNPSGMGGTKSISNVFDPGSTAKIITMAAAIETGLATPTDQFEVPDRYTTANGQTFKDSHDHDVENLTLTGILAQSSNTGTLMVGQHIPKQVRHDYLTKFGFGQPTGIELAGESRGILADADDWDGRTEYAVMFGQSVSVTALQATSVFATMANGGVRTTPHLVAGTTAPDGEFVPSELPAPQQVVSEATADQVLKMMESAVTDGTGAKAAISGYRVAGKTGTAQTPDANGDLTNHLASFIGVAPVDAPRVAVGVFIENPKTSIYGGEVAAPVFADVTAFALQQLGVEPTGSAPDLYPTTW</sequence>
<evidence type="ECO:0000256" key="3">
    <source>
        <dbReference type="ARBA" id="ARBA00023136"/>
    </source>
</evidence>
<reference evidence="7" key="1">
    <citation type="submission" date="2020-12" db="EMBL/GenBank/DDBJ databases">
        <title>Sanguibacter suaedae sp. nov., isolated from Suaeda aralocaspica.</title>
        <authorList>
            <person name="Ma Q."/>
        </authorList>
    </citation>
    <scope>NUCLEOTIDE SEQUENCE</scope>
    <source>
        <strain evidence="7">YZGR15</strain>
    </source>
</reference>
<dbReference type="InterPro" id="IPR012338">
    <property type="entry name" value="Beta-lactam/transpept-like"/>
</dbReference>
<evidence type="ECO:0000313" key="7">
    <source>
        <dbReference type="EMBL" id="MBI9115470.1"/>
    </source>
</evidence>
<organism evidence="7 8">
    <name type="scientific">Sanguibacter suaedae</name>
    <dbReference type="NCBI Taxonomy" id="2795737"/>
    <lineage>
        <taxon>Bacteria</taxon>
        <taxon>Bacillati</taxon>
        <taxon>Actinomycetota</taxon>
        <taxon>Actinomycetes</taxon>
        <taxon>Micrococcales</taxon>
        <taxon>Sanguibacteraceae</taxon>
        <taxon>Sanguibacter</taxon>
    </lineage>
</organism>
<dbReference type="GO" id="GO:0071555">
    <property type="term" value="P:cell wall organization"/>
    <property type="evidence" value="ECO:0007669"/>
    <property type="project" value="TreeGrafter"/>
</dbReference>
<feature type="compositionally biased region" description="Low complexity" evidence="4">
    <location>
        <begin position="9"/>
        <end position="35"/>
    </location>
</feature>
<dbReference type="SUPFAM" id="SSF56519">
    <property type="entry name" value="Penicillin binding protein dimerisation domain"/>
    <property type="match status" value="1"/>
</dbReference>
<dbReference type="InterPro" id="IPR001460">
    <property type="entry name" value="PCN-bd_Tpept"/>
</dbReference>
<dbReference type="GO" id="GO:0008658">
    <property type="term" value="F:penicillin binding"/>
    <property type="evidence" value="ECO:0007669"/>
    <property type="project" value="InterPro"/>
</dbReference>
<dbReference type="AlphaFoldDB" id="A0A934ICX8"/>
<comment type="subcellular location">
    <subcellularLocation>
        <location evidence="1">Membrane</location>
    </subcellularLocation>
</comment>
<dbReference type="InterPro" id="IPR005311">
    <property type="entry name" value="PBP_dimer"/>
</dbReference>
<gene>
    <name evidence="7" type="ORF">JAV76_10655</name>
</gene>
<feature type="compositionally biased region" description="Basic residues" evidence="4">
    <location>
        <begin position="177"/>
        <end position="187"/>
    </location>
</feature>
<dbReference type="Gene3D" id="3.30.450.330">
    <property type="match status" value="1"/>
</dbReference>
<dbReference type="Pfam" id="PF03717">
    <property type="entry name" value="PBP_dimer"/>
    <property type="match status" value="1"/>
</dbReference>